<name>A0A554VPC4_9FLAO</name>
<organism evidence="1 2">
    <name type="scientific">Aquimarina algiphila</name>
    <dbReference type="NCBI Taxonomy" id="2047982"/>
    <lineage>
        <taxon>Bacteria</taxon>
        <taxon>Pseudomonadati</taxon>
        <taxon>Bacteroidota</taxon>
        <taxon>Flavobacteriia</taxon>
        <taxon>Flavobacteriales</taxon>
        <taxon>Flavobacteriaceae</taxon>
        <taxon>Aquimarina</taxon>
    </lineage>
</organism>
<keyword evidence="2" id="KW-1185">Reference proteome</keyword>
<gene>
    <name evidence="1" type="ORF">FOF46_04645</name>
</gene>
<dbReference type="Proteomes" id="UP000318833">
    <property type="component" value="Unassembled WGS sequence"/>
</dbReference>
<proteinExistence type="predicted"/>
<dbReference type="EMBL" id="VLNR01000007">
    <property type="protein sequence ID" value="TSE10326.1"/>
    <property type="molecule type" value="Genomic_DNA"/>
</dbReference>
<reference evidence="1 2" key="1">
    <citation type="submission" date="2019-07" db="EMBL/GenBank/DDBJ databases">
        <title>The draft genome sequence of Aquimarina algiphila M91.</title>
        <authorList>
            <person name="Meng X."/>
        </authorList>
    </citation>
    <scope>NUCLEOTIDE SEQUENCE [LARGE SCALE GENOMIC DNA]</scope>
    <source>
        <strain evidence="1 2">M91</strain>
    </source>
</reference>
<dbReference type="OrthoDB" id="9949344at2"/>
<evidence type="ECO:0000313" key="1">
    <source>
        <dbReference type="EMBL" id="TSE10326.1"/>
    </source>
</evidence>
<accession>A0A554VPC4</accession>
<dbReference type="RefSeq" id="WP_143915625.1">
    <property type="nucleotide sequence ID" value="NZ_CANMXV010000014.1"/>
</dbReference>
<dbReference type="AlphaFoldDB" id="A0A554VPC4"/>
<comment type="caution">
    <text evidence="1">The sequence shown here is derived from an EMBL/GenBank/DDBJ whole genome shotgun (WGS) entry which is preliminary data.</text>
</comment>
<protein>
    <submittedName>
        <fullName evidence="1">Uncharacterized protein</fullName>
    </submittedName>
</protein>
<evidence type="ECO:0000313" key="2">
    <source>
        <dbReference type="Proteomes" id="UP000318833"/>
    </source>
</evidence>
<sequence length="64" mass="7797">MVAETIFPIVESLSRDEQLKLFQKLEKDLRSMEIRRAPRKMTAKQQRKAERIKWLKQHVFYPPK</sequence>